<feature type="region of interest" description="Disordered" evidence="1">
    <location>
        <begin position="143"/>
        <end position="176"/>
    </location>
</feature>
<keyword evidence="4" id="KW-1185">Reference proteome</keyword>
<reference evidence="4" key="2">
    <citation type="submission" date="2015-01" db="EMBL/GenBank/DDBJ databases">
        <title>Evolutionary Origins and Diversification of the Mycorrhizal Mutualists.</title>
        <authorList>
            <consortium name="DOE Joint Genome Institute"/>
            <consortium name="Mycorrhizal Genomics Consortium"/>
            <person name="Kohler A."/>
            <person name="Kuo A."/>
            <person name="Nagy L.G."/>
            <person name="Floudas D."/>
            <person name="Copeland A."/>
            <person name="Barry K.W."/>
            <person name="Cichocki N."/>
            <person name="Veneault-Fourrey C."/>
            <person name="LaButti K."/>
            <person name="Lindquist E.A."/>
            <person name="Lipzen A."/>
            <person name="Lundell T."/>
            <person name="Morin E."/>
            <person name="Murat C."/>
            <person name="Riley R."/>
            <person name="Ohm R."/>
            <person name="Sun H."/>
            <person name="Tunlid A."/>
            <person name="Henrissat B."/>
            <person name="Grigoriev I.V."/>
            <person name="Hibbett D.S."/>
            <person name="Martin F."/>
        </authorList>
    </citation>
    <scope>NUCLEOTIDE SEQUENCE [LARGE SCALE GENOMIC DNA]</scope>
    <source>
        <strain evidence="4">h7</strain>
    </source>
</reference>
<evidence type="ECO:0000256" key="1">
    <source>
        <dbReference type="SAM" id="MobiDB-lite"/>
    </source>
</evidence>
<dbReference type="InterPro" id="IPR003615">
    <property type="entry name" value="HNH_nuc"/>
</dbReference>
<dbReference type="AlphaFoldDB" id="A0A0C2YWW6"/>
<dbReference type="HOGENOM" id="CLU_071378_0_0_1"/>
<name>A0A0C2YWW6_HEBCY</name>
<proteinExistence type="predicted"/>
<dbReference type="Proteomes" id="UP000053424">
    <property type="component" value="Unassembled WGS sequence"/>
</dbReference>
<accession>A0A0C2YWW6</accession>
<evidence type="ECO:0000259" key="2">
    <source>
        <dbReference type="Pfam" id="PF13391"/>
    </source>
</evidence>
<dbReference type="Pfam" id="PF13391">
    <property type="entry name" value="HNH_2"/>
    <property type="match status" value="1"/>
</dbReference>
<feature type="domain" description="HNH nuclease" evidence="2">
    <location>
        <begin position="2"/>
        <end position="58"/>
    </location>
</feature>
<dbReference type="OrthoDB" id="2124139at2759"/>
<protein>
    <recommendedName>
        <fullName evidence="2">HNH nuclease domain-containing protein</fullName>
    </recommendedName>
</protein>
<gene>
    <name evidence="3" type="ORF">M413DRAFT_442161</name>
</gene>
<feature type="compositionally biased region" description="Pro residues" evidence="1">
    <location>
        <begin position="149"/>
        <end position="158"/>
    </location>
</feature>
<reference evidence="3 4" key="1">
    <citation type="submission" date="2014-04" db="EMBL/GenBank/DDBJ databases">
        <authorList>
            <consortium name="DOE Joint Genome Institute"/>
            <person name="Kuo A."/>
            <person name="Gay G."/>
            <person name="Dore J."/>
            <person name="Kohler A."/>
            <person name="Nagy L.G."/>
            <person name="Floudas D."/>
            <person name="Copeland A."/>
            <person name="Barry K.W."/>
            <person name="Cichocki N."/>
            <person name="Veneault-Fourrey C."/>
            <person name="LaButti K."/>
            <person name="Lindquist E.A."/>
            <person name="Lipzen A."/>
            <person name="Lundell T."/>
            <person name="Morin E."/>
            <person name="Murat C."/>
            <person name="Sun H."/>
            <person name="Tunlid A."/>
            <person name="Henrissat B."/>
            <person name="Grigoriev I.V."/>
            <person name="Hibbett D.S."/>
            <person name="Martin F."/>
            <person name="Nordberg H.P."/>
            <person name="Cantor M.N."/>
            <person name="Hua S.X."/>
        </authorList>
    </citation>
    <scope>NUCLEOTIDE SEQUENCE [LARGE SCALE GENOMIC DNA]</scope>
    <source>
        <strain evidence="4">h7</strain>
    </source>
</reference>
<evidence type="ECO:0000313" key="4">
    <source>
        <dbReference type="Proteomes" id="UP000053424"/>
    </source>
</evidence>
<sequence>MLQNCHIVMQSKPRDWYTIKDRGWIPSGAKAEPQHEPRNGLIMCANHHLSFDAYEFFIRYCPDVQKFVFINHADAYELRPFHGKAIALDIKDRYAPFPSLFIIHEMRVRGHNPFAPAVHELPDDIPWQDWILSMDLLIDTTNSFKRNKPPPTQSPPNPYSNNSGFRPTTMNAGSASSNQRLVAMNADVINDILAATFAMPSWRACQIEGTSWTGTGEENIKKYISSIGVEDESDS</sequence>
<evidence type="ECO:0000313" key="3">
    <source>
        <dbReference type="EMBL" id="KIM45497.1"/>
    </source>
</evidence>
<dbReference type="EMBL" id="KN831772">
    <property type="protein sequence ID" value="KIM45497.1"/>
    <property type="molecule type" value="Genomic_DNA"/>
</dbReference>
<organism evidence="3 4">
    <name type="scientific">Hebeloma cylindrosporum</name>
    <dbReference type="NCBI Taxonomy" id="76867"/>
    <lineage>
        <taxon>Eukaryota</taxon>
        <taxon>Fungi</taxon>
        <taxon>Dikarya</taxon>
        <taxon>Basidiomycota</taxon>
        <taxon>Agaricomycotina</taxon>
        <taxon>Agaricomycetes</taxon>
        <taxon>Agaricomycetidae</taxon>
        <taxon>Agaricales</taxon>
        <taxon>Agaricineae</taxon>
        <taxon>Hymenogastraceae</taxon>
        <taxon>Hebeloma</taxon>
    </lineage>
</organism>
<feature type="compositionally biased region" description="Polar residues" evidence="1">
    <location>
        <begin position="164"/>
        <end position="176"/>
    </location>
</feature>